<dbReference type="InterPro" id="IPR004089">
    <property type="entry name" value="MCPsignal_dom"/>
</dbReference>
<dbReference type="Pfam" id="PF00015">
    <property type="entry name" value="MCPsignal"/>
    <property type="match status" value="1"/>
</dbReference>
<dbReference type="InterPro" id="IPR033479">
    <property type="entry name" value="dCache_1"/>
</dbReference>
<keyword evidence="13" id="KW-1185">Reference proteome</keyword>
<keyword evidence="4 10" id="KW-0812">Transmembrane</keyword>
<keyword evidence="5 10" id="KW-1133">Transmembrane helix</keyword>
<dbReference type="Proteomes" id="UP000663281">
    <property type="component" value="Chromosome"/>
</dbReference>
<dbReference type="PANTHER" id="PTHR32089:SF120">
    <property type="entry name" value="METHYL-ACCEPTING CHEMOTAXIS PROTEIN TLPQ"/>
    <property type="match status" value="1"/>
</dbReference>
<dbReference type="Gene3D" id="1.10.287.950">
    <property type="entry name" value="Methyl-accepting chemotaxis protein"/>
    <property type="match status" value="1"/>
</dbReference>
<evidence type="ECO:0000256" key="3">
    <source>
        <dbReference type="ARBA" id="ARBA00022500"/>
    </source>
</evidence>
<evidence type="ECO:0000256" key="4">
    <source>
        <dbReference type="ARBA" id="ARBA00022692"/>
    </source>
</evidence>
<dbReference type="KEGG" id="scyp:JYB88_13840"/>
<proteinExistence type="inferred from homology"/>
<evidence type="ECO:0000259" key="11">
    <source>
        <dbReference type="PROSITE" id="PS50111"/>
    </source>
</evidence>
<evidence type="ECO:0000256" key="1">
    <source>
        <dbReference type="ARBA" id="ARBA00004651"/>
    </source>
</evidence>
<dbReference type="GO" id="GO:0006935">
    <property type="term" value="P:chemotaxis"/>
    <property type="evidence" value="ECO:0007669"/>
    <property type="project" value="UniProtKB-KW"/>
</dbReference>
<dbReference type="Gene3D" id="3.30.450.20">
    <property type="entry name" value="PAS domain"/>
    <property type="match status" value="1"/>
</dbReference>
<evidence type="ECO:0000256" key="2">
    <source>
        <dbReference type="ARBA" id="ARBA00022475"/>
    </source>
</evidence>
<dbReference type="GO" id="GO:0005886">
    <property type="term" value="C:plasma membrane"/>
    <property type="evidence" value="ECO:0007669"/>
    <property type="project" value="UniProtKB-SubCell"/>
</dbReference>
<keyword evidence="3" id="KW-0145">Chemotaxis</keyword>
<evidence type="ECO:0000256" key="6">
    <source>
        <dbReference type="ARBA" id="ARBA00023136"/>
    </source>
</evidence>
<accession>A0A974XIZ4</accession>
<dbReference type="CDD" id="cd18773">
    <property type="entry name" value="PDC1_HK_sensor"/>
    <property type="match status" value="1"/>
</dbReference>
<dbReference type="AlphaFoldDB" id="A0A974XIZ4"/>
<dbReference type="SUPFAM" id="SSF58104">
    <property type="entry name" value="Methyl-accepting chemotaxis protein (MCP) signaling domain"/>
    <property type="match status" value="1"/>
</dbReference>
<dbReference type="SMART" id="SM00283">
    <property type="entry name" value="MA"/>
    <property type="match status" value="1"/>
</dbReference>
<dbReference type="PROSITE" id="PS50111">
    <property type="entry name" value="CHEMOTAXIS_TRANSDUC_2"/>
    <property type="match status" value="1"/>
</dbReference>
<evidence type="ECO:0000313" key="13">
    <source>
        <dbReference type="Proteomes" id="UP000663281"/>
    </source>
</evidence>
<evidence type="ECO:0000256" key="5">
    <source>
        <dbReference type="ARBA" id="ARBA00022989"/>
    </source>
</evidence>
<evidence type="ECO:0000256" key="10">
    <source>
        <dbReference type="SAM" id="Phobius"/>
    </source>
</evidence>
<comment type="subcellular location">
    <subcellularLocation>
        <location evidence="1">Cell membrane</location>
        <topology evidence="1">Multi-pass membrane protein</topology>
    </subcellularLocation>
</comment>
<dbReference type="CDD" id="cd11386">
    <property type="entry name" value="MCP_signal"/>
    <property type="match status" value="1"/>
</dbReference>
<protein>
    <submittedName>
        <fullName evidence="12">Methyl-accepting chemotaxis protein</fullName>
    </submittedName>
</protein>
<dbReference type="GO" id="GO:0007165">
    <property type="term" value="P:signal transduction"/>
    <property type="evidence" value="ECO:0007669"/>
    <property type="project" value="UniProtKB-KW"/>
</dbReference>
<dbReference type="EMBL" id="CP071504">
    <property type="protein sequence ID" value="QSX29287.1"/>
    <property type="molecule type" value="Genomic_DNA"/>
</dbReference>
<organism evidence="12 13">
    <name type="scientific">Shewanella cyperi</name>
    <dbReference type="NCBI Taxonomy" id="2814292"/>
    <lineage>
        <taxon>Bacteria</taxon>
        <taxon>Pseudomonadati</taxon>
        <taxon>Pseudomonadota</taxon>
        <taxon>Gammaproteobacteria</taxon>
        <taxon>Alteromonadales</taxon>
        <taxon>Shewanellaceae</taxon>
        <taxon>Shewanella</taxon>
    </lineage>
</organism>
<sequence length="668" mass="71995">MKLKHKLLLAFLSLGILPVLLISVVVLYIGSNSLTQQAYNQLDSIKAIKKSQIETYFAERQGDLQLLSQNLAEQLRFDSNDSLEESAFGAEDYLKRFTTTYQYYDAFVIDTQGQVLFTVAKEADFQSNLNTGPYRDSNLGELYHKVLQDRAFHVADFAPYAPSNNEPAAFIAEPIIKHGQVQAVVALQLSLQAVNGIMQLRSGMGETGESYLVGPDLKMRSDSFLDPKGHSVNASFAGTVRANGVDTVAAHEALKGLADTRIIIDYNGNPVLSSYTPVTIRDVNWALIVEIDEAEALAAVSHLRWVLATVALLAVVAILLTTYFVARSILRPLGGEPKVMQAITERIAGGDLSVHFEHTELMGVYGAMRTMSHNLRHVIGNIVDAISQLSATAQQTSATSEQSNISLQEQQANIQSVSSAMHEMVATINDVALNAREVADATSGVAEISDAATASVHQTIEVISRLSEEVGRAKTVIQEIESQSQDIGSVLEVIRNIADQTNLLALNAAIEAARAGEQGRGFAVVADEVRQLAHKTAHSTSHIESMIETLQRNTGNAVQVMQRSTEHAGATIERAKHTEDSIRQTSAAMAQIAASAGQIATAAVQQSEAAEEINQCLVMINEVGQQNAVGAQQTSAASAELNQLASNLKQVTDRFVLPPGGQSLEQLG</sequence>
<dbReference type="Pfam" id="PF02743">
    <property type="entry name" value="dCache_1"/>
    <property type="match status" value="1"/>
</dbReference>
<keyword evidence="6 10" id="KW-0472">Membrane</keyword>
<evidence type="ECO:0000313" key="12">
    <source>
        <dbReference type="EMBL" id="QSX29287.1"/>
    </source>
</evidence>
<reference evidence="12 13" key="1">
    <citation type="submission" date="2021-03" db="EMBL/GenBank/DDBJ databases">
        <title>Novel species identification of genus Shewanella.</title>
        <authorList>
            <person name="Liu G."/>
            <person name="Zhang Q."/>
        </authorList>
    </citation>
    <scope>NUCLEOTIDE SEQUENCE [LARGE SCALE GENOMIC DNA]</scope>
    <source>
        <strain evidence="12 13">FJAT-53726</strain>
    </source>
</reference>
<gene>
    <name evidence="12" type="ORF">JYB88_13840</name>
</gene>
<feature type="domain" description="Methyl-accepting transducer" evidence="11">
    <location>
        <begin position="385"/>
        <end position="621"/>
    </location>
</feature>
<evidence type="ECO:0000256" key="9">
    <source>
        <dbReference type="PROSITE-ProRule" id="PRU00284"/>
    </source>
</evidence>
<comment type="similarity">
    <text evidence="8">Belongs to the methyl-accepting chemotaxis (MCP) protein family.</text>
</comment>
<evidence type="ECO:0000256" key="7">
    <source>
        <dbReference type="ARBA" id="ARBA00023224"/>
    </source>
</evidence>
<keyword evidence="2" id="KW-1003">Cell membrane</keyword>
<dbReference type="RefSeq" id="WP_207324477.1">
    <property type="nucleotide sequence ID" value="NZ_CP071504.1"/>
</dbReference>
<evidence type="ECO:0000256" key="8">
    <source>
        <dbReference type="ARBA" id="ARBA00029447"/>
    </source>
</evidence>
<keyword evidence="7 9" id="KW-0807">Transducer</keyword>
<dbReference type="PANTHER" id="PTHR32089">
    <property type="entry name" value="METHYL-ACCEPTING CHEMOTAXIS PROTEIN MCPB"/>
    <property type="match status" value="1"/>
</dbReference>
<name>A0A974XIZ4_9GAMM</name>
<feature type="transmembrane region" description="Helical" evidence="10">
    <location>
        <begin position="7"/>
        <end position="30"/>
    </location>
</feature>
<dbReference type="FunFam" id="1.10.287.950:FF:000001">
    <property type="entry name" value="Methyl-accepting chemotaxis sensory transducer"/>
    <property type="match status" value="1"/>
</dbReference>